<evidence type="ECO:0000313" key="2">
    <source>
        <dbReference type="Proteomes" id="UP000326994"/>
    </source>
</evidence>
<organism evidence="1 2">
    <name type="scientific">Patiriisocius marinistellae</name>
    <dbReference type="NCBI Taxonomy" id="2494560"/>
    <lineage>
        <taxon>Bacteria</taxon>
        <taxon>Pseudomonadati</taxon>
        <taxon>Bacteroidota</taxon>
        <taxon>Flavobacteriia</taxon>
        <taxon>Flavobacteriales</taxon>
        <taxon>Flavobacteriaceae</taxon>
        <taxon>Patiriisocius</taxon>
    </lineage>
</organism>
<proteinExistence type="predicted"/>
<comment type="caution">
    <text evidence="1">The sequence shown here is derived from an EMBL/GenBank/DDBJ whole genome shotgun (WGS) entry which is preliminary data.</text>
</comment>
<protein>
    <submittedName>
        <fullName evidence="1">Uncharacterized protein</fullName>
    </submittedName>
</protein>
<keyword evidence="2" id="KW-1185">Reference proteome</keyword>
<reference evidence="1 2" key="1">
    <citation type="submission" date="2019-08" db="EMBL/GenBank/DDBJ databases">
        <title>Ulvibacter marinistellae sp. nov., isolated from a starfish, Patiria pectinifera.</title>
        <authorList>
            <person name="Kawano K."/>
            <person name="Ushijima N."/>
            <person name="Kihara M."/>
            <person name="Itoh H."/>
        </authorList>
    </citation>
    <scope>NUCLEOTIDE SEQUENCE [LARGE SCALE GENOMIC DNA]</scope>
    <source>
        <strain evidence="1 2">KK4</strain>
    </source>
</reference>
<gene>
    <name evidence="1" type="ORF">ULMS_16320</name>
</gene>
<dbReference type="OrthoDB" id="1440536at2"/>
<evidence type="ECO:0000313" key="1">
    <source>
        <dbReference type="EMBL" id="GEQ86124.1"/>
    </source>
</evidence>
<dbReference type="AlphaFoldDB" id="A0A5J4FY67"/>
<sequence>MIEFKRNPEDQIKILDELCESISIVYKPTGTESFFQIFKGKYYFNPKYKLNKNLYKKYTDGFWNLFVEESESISIKNETEFYPLFKTIQEATKIEEKKIPFSMFEPNLSKIIVEE</sequence>
<dbReference type="RefSeq" id="WP_151894053.1">
    <property type="nucleotide sequence ID" value="NZ_BKCF01000002.1"/>
</dbReference>
<dbReference type="EMBL" id="BKCF01000002">
    <property type="protein sequence ID" value="GEQ86124.1"/>
    <property type="molecule type" value="Genomic_DNA"/>
</dbReference>
<name>A0A5J4FY67_9FLAO</name>
<dbReference type="Proteomes" id="UP000326994">
    <property type="component" value="Unassembled WGS sequence"/>
</dbReference>
<accession>A0A5J4FY67</accession>